<feature type="region of interest" description="Disordered" evidence="1">
    <location>
        <begin position="471"/>
        <end position="492"/>
    </location>
</feature>
<dbReference type="Pfam" id="PF12368">
    <property type="entry name" value="Rhodanese_C"/>
    <property type="match status" value="1"/>
</dbReference>
<reference evidence="3 4" key="1">
    <citation type="submission" date="2017-08" db="EMBL/GenBank/DDBJ databases">
        <title>Acidophilic green algal genome provides insights into adaptation to an acidic environment.</title>
        <authorList>
            <person name="Hirooka S."/>
            <person name="Hirose Y."/>
            <person name="Kanesaki Y."/>
            <person name="Higuchi S."/>
            <person name="Fujiwara T."/>
            <person name="Onuma R."/>
            <person name="Era A."/>
            <person name="Ohbayashi R."/>
            <person name="Uzuka A."/>
            <person name="Nozaki H."/>
            <person name="Yoshikawa H."/>
            <person name="Miyagishima S.Y."/>
        </authorList>
    </citation>
    <scope>NUCLEOTIDE SEQUENCE [LARGE SCALE GENOMIC DNA]</scope>
    <source>
        <strain evidence="3 4">NIES-2499</strain>
    </source>
</reference>
<dbReference type="InterPro" id="IPR040503">
    <property type="entry name" value="TRHO_N"/>
</dbReference>
<protein>
    <recommendedName>
        <fullName evidence="2">Rhodanese domain-containing protein</fullName>
    </recommendedName>
</protein>
<dbReference type="SUPFAM" id="SSF52821">
    <property type="entry name" value="Rhodanese/Cell cycle control phosphatase"/>
    <property type="match status" value="1"/>
</dbReference>
<evidence type="ECO:0000256" key="1">
    <source>
        <dbReference type="SAM" id="MobiDB-lite"/>
    </source>
</evidence>
<dbReference type="Gene3D" id="3.40.250.10">
    <property type="entry name" value="Rhodanese-like domain"/>
    <property type="match status" value="1"/>
</dbReference>
<evidence type="ECO:0000259" key="2">
    <source>
        <dbReference type="PROSITE" id="PS50206"/>
    </source>
</evidence>
<dbReference type="Pfam" id="PF00581">
    <property type="entry name" value="Rhodanese"/>
    <property type="match status" value="1"/>
</dbReference>
<dbReference type="PANTHER" id="PTHR43268">
    <property type="entry name" value="THIOSULFATE SULFURTRANSFERASE/RHODANESE-LIKE DOMAIN-CONTAINING PROTEIN 2"/>
    <property type="match status" value="1"/>
</dbReference>
<accession>A0A250WZS2</accession>
<evidence type="ECO:0000313" key="4">
    <source>
        <dbReference type="Proteomes" id="UP000232323"/>
    </source>
</evidence>
<dbReference type="EMBL" id="BEGY01000017">
    <property type="protein sequence ID" value="GAX76344.1"/>
    <property type="molecule type" value="Genomic_DNA"/>
</dbReference>
<dbReference type="InterPro" id="IPR022111">
    <property type="entry name" value="Rhodanese_C"/>
</dbReference>
<keyword evidence="4" id="KW-1185">Reference proteome</keyword>
<organism evidence="3 4">
    <name type="scientific">Chlamydomonas eustigma</name>
    <dbReference type="NCBI Taxonomy" id="1157962"/>
    <lineage>
        <taxon>Eukaryota</taxon>
        <taxon>Viridiplantae</taxon>
        <taxon>Chlorophyta</taxon>
        <taxon>core chlorophytes</taxon>
        <taxon>Chlorophyceae</taxon>
        <taxon>CS clade</taxon>
        <taxon>Chlamydomonadales</taxon>
        <taxon>Chlamydomonadaceae</taxon>
        <taxon>Chlamydomonas</taxon>
    </lineage>
</organism>
<proteinExistence type="predicted"/>
<gene>
    <name evidence="3" type="ORF">CEUSTIGMA_g3790.t1</name>
</gene>
<dbReference type="PROSITE" id="PS50206">
    <property type="entry name" value="RHODANESE_3"/>
    <property type="match status" value="1"/>
</dbReference>
<dbReference type="Gene3D" id="3.30.70.100">
    <property type="match status" value="1"/>
</dbReference>
<evidence type="ECO:0000313" key="3">
    <source>
        <dbReference type="EMBL" id="GAX76344.1"/>
    </source>
</evidence>
<dbReference type="InterPro" id="IPR036873">
    <property type="entry name" value="Rhodanese-like_dom_sf"/>
</dbReference>
<dbReference type="Pfam" id="PF17773">
    <property type="entry name" value="UPF0176_N"/>
    <property type="match status" value="1"/>
</dbReference>
<dbReference type="OrthoDB" id="25002at2759"/>
<dbReference type="Proteomes" id="UP000232323">
    <property type="component" value="Unassembled WGS sequence"/>
</dbReference>
<dbReference type="AlphaFoldDB" id="A0A250WZS2"/>
<comment type="caution">
    <text evidence="3">The sequence shown here is derived from an EMBL/GenBank/DDBJ whole genome shotgun (WGS) entry which is preliminary data.</text>
</comment>
<dbReference type="SMART" id="SM00450">
    <property type="entry name" value="RHOD"/>
    <property type="match status" value="1"/>
</dbReference>
<dbReference type="InterPro" id="IPR020936">
    <property type="entry name" value="TrhO"/>
</dbReference>
<feature type="domain" description="Rhodanese" evidence="2">
    <location>
        <begin position="208"/>
        <end position="308"/>
    </location>
</feature>
<sequence length="492" mass="55198">MLHFRYTDACTGRHLASSQPFTRHSPVVRTSHFFSFTHRILVSEFFFKGDICSWSCTAAAEEADGSEPSFSGRDKDGVEWCIVNFYHLVQLEYPEQLVEEHRRWLEASRSEVKGRIYFSSQGVNAQFGGPRADALAYTHHLMQHPLFKDLRYSVWPANGPMFPKLRLKYKPNLISLAGGMKALPVTDPSSRATALQPSKWREMIAKAEERKVVVLDVRNGYEWDAGHFQGAGRPAEEVFNETPVGEGETDVPAPLRGASSDTPIMMYCTGGIRCDVYSTFLRSKGFDNLYTLEGGIQAYLKEEGPEHWKGSLYVFDGRMAIPGNLKDEGASSSCGPAGDDLPAAVPCQICNSADAQLPHMNCANIDCNELFISCTSCKGRFQGCCCEECMSAPRLLRPIKLEGGHYGQWGNYASQVEGEGDVGRIMATGRSSEGRLARRARRREVIKQRREKQVEEKKKLKTMMRDAMAKYDQQKMEQESKNEDPVIVKQLL</sequence>
<feature type="compositionally biased region" description="Basic and acidic residues" evidence="1">
    <location>
        <begin position="471"/>
        <end position="486"/>
    </location>
</feature>
<dbReference type="InterPro" id="IPR001763">
    <property type="entry name" value="Rhodanese-like_dom"/>
</dbReference>
<name>A0A250WZS2_9CHLO</name>
<dbReference type="PANTHER" id="PTHR43268:SF3">
    <property type="entry name" value="RHODANESE-LIKE DOMAIN-CONTAINING PROTEIN 7-RELATED"/>
    <property type="match status" value="1"/>
</dbReference>